<dbReference type="SUPFAM" id="SSF53850">
    <property type="entry name" value="Periplasmic binding protein-like II"/>
    <property type="match status" value="1"/>
</dbReference>
<proteinExistence type="inferred from homology"/>
<dbReference type="SUPFAM" id="SSF46785">
    <property type="entry name" value="Winged helix' DNA-binding domain"/>
    <property type="match status" value="1"/>
</dbReference>
<comment type="similarity">
    <text evidence="1">Belongs to the LysR transcriptional regulatory family.</text>
</comment>
<dbReference type="Gene3D" id="3.40.190.290">
    <property type="match status" value="1"/>
</dbReference>
<feature type="domain" description="HTH lysR-type" evidence="5">
    <location>
        <begin position="77"/>
        <end position="134"/>
    </location>
</feature>
<dbReference type="InterPro" id="IPR036390">
    <property type="entry name" value="WH_DNA-bd_sf"/>
</dbReference>
<dbReference type="InterPro" id="IPR050950">
    <property type="entry name" value="HTH-type_LysR_regulators"/>
</dbReference>
<gene>
    <name evidence="6" type="ORF">LMG28140_04326</name>
</gene>
<evidence type="ECO:0000256" key="3">
    <source>
        <dbReference type="ARBA" id="ARBA00023125"/>
    </source>
</evidence>
<sequence>MAAEIAERLYEVRVELRPHYPSISASLDRASATRGRMPAAILFGRKTTMATQPLCRCTDRILSRYDGVLTMRFEGAVKLRQLDSLRAVAEAGSLHEAARRLFLTQPAISRSIRELEVELGMQLLTRSANGATLTPFAHQVLKRALVVQREIGRIVEDAQTARGELGGRLTLAITPPASTLALADSLIELTAARPGVKLDVIEWRGENIASGLQNGTIDVAIFTQYGEPKSTAFEWTRLYELDVQLTIASSYQGSESLTIEQIHALPWLLLDSPTDESSFVATLFGEHGMPLPAQITRCSAMSLYLELATQMQAVAVFTSLATPLLSQRADEGLLKLLSLTEPTPKVGMYLAYSSEELLTATAEDFIRRLRAKLDGRDTGRLPAGMPYNDSRASVR</sequence>
<keyword evidence="3" id="KW-0238">DNA-binding</keyword>
<dbReference type="PRINTS" id="PR00039">
    <property type="entry name" value="HTHLYSR"/>
</dbReference>
<dbReference type="CDD" id="cd05466">
    <property type="entry name" value="PBP2_LTTR_substrate"/>
    <property type="match status" value="1"/>
</dbReference>
<evidence type="ECO:0000256" key="2">
    <source>
        <dbReference type="ARBA" id="ARBA00023015"/>
    </source>
</evidence>
<dbReference type="PANTHER" id="PTHR30419:SF30">
    <property type="entry name" value="LYSR FAMILY TRANSCRIPTIONAL REGULATOR"/>
    <property type="match status" value="1"/>
</dbReference>
<evidence type="ECO:0000256" key="4">
    <source>
        <dbReference type="ARBA" id="ARBA00023163"/>
    </source>
</evidence>
<dbReference type="InterPro" id="IPR000847">
    <property type="entry name" value="LysR_HTH_N"/>
</dbReference>
<dbReference type="Pfam" id="PF03466">
    <property type="entry name" value="LysR_substrate"/>
    <property type="match status" value="1"/>
</dbReference>
<dbReference type="PROSITE" id="PS50931">
    <property type="entry name" value="HTH_LYSR"/>
    <property type="match status" value="1"/>
</dbReference>
<evidence type="ECO:0000259" key="5">
    <source>
        <dbReference type="PROSITE" id="PS50931"/>
    </source>
</evidence>
<name>A0ABM8NW71_9BURK</name>
<dbReference type="InterPro" id="IPR005119">
    <property type="entry name" value="LysR_subst-bd"/>
</dbReference>
<dbReference type="PANTHER" id="PTHR30419">
    <property type="entry name" value="HTH-TYPE TRANSCRIPTIONAL REGULATOR YBHD"/>
    <property type="match status" value="1"/>
</dbReference>
<dbReference type="EMBL" id="CAJHCP010000009">
    <property type="protein sequence ID" value="CAD6546376.1"/>
    <property type="molecule type" value="Genomic_DNA"/>
</dbReference>
<protein>
    <recommendedName>
        <fullName evidence="5">HTH lysR-type domain-containing protein</fullName>
    </recommendedName>
</protein>
<dbReference type="Proteomes" id="UP000598032">
    <property type="component" value="Unassembled WGS sequence"/>
</dbReference>
<organism evidence="6 7">
    <name type="scientific">Paraburkholderia metrosideri</name>
    <dbReference type="NCBI Taxonomy" id="580937"/>
    <lineage>
        <taxon>Bacteria</taxon>
        <taxon>Pseudomonadati</taxon>
        <taxon>Pseudomonadota</taxon>
        <taxon>Betaproteobacteria</taxon>
        <taxon>Burkholderiales</taxon>
        <taxon>Burkholderiaceae</taxon>
        <taxon>Paraburkholderia</taxon>
    </lineage>
</organism>
<dbReference type="Gene3D" id="1.10.10.10">
    <property type="entry name" value="Winged helix-like DNA-binding domain superfamily/Winged helix DNA-binding domain"/>
    <property type="match status" value="1"/>
</dbReference>
<keyword evidence="4" id="KW-0804">Transcription</keyword>
<keyword evidence="2" id="KW-0805">Transcription regulation</keyword>
<evidence type="ECO:0000313" key="6">
    <source>
        <dbReference type="EMBL" id="CAD6546376.1"/>
    </source>
</evidence>
<keyword evidence="7" id="KW-1185">Reference proteome</keyword>
<dbReference type="InterPro" id="IPR036388">
    <property type="entry name" value="WH-like_DNA-bd_sf"/>
</dbReference>
<dbReference type="Pfam" id="PF00126">
    <property type="entry name" value="HTH_1"/>
    <property type="match status" value="1"/>
</dbReference>
<evidence type="ECO:0000313" key="7">
    <source>
        <dbReference type="Proteomes" id="UP000598032"/>
    </source>
</evidence>
<reference evidence="6 7" key="1">
    <citation type="submission" date="2020-10" db="EMBL/GenBank/DDBJ databases">
        <authorList>
            <person name="Peeters C."/>
        </authorList>
    </citation>
    <scope>NUCLEOTIDE SEQUENCE [LARGE SCALE GENOMIC DNA]</scope>
    <source>
        <strain evidence="6 7">LMG 28140</strain>
    </source>
</reference>
<evidence type="ECO:0000256" key="1">
    <source>
        <dbReference type="ARBA" id="ARBA00009437"/>
    </source>
</evidence>
<accession>A0ABM8NW71</accession>
<comment type="caution">
    <text evidence="6">The sequence shown here is derived from an EMBL/GenBank/DDBJ whole genome shotgun (WGS) entry which is preliminary data.</text>
</comment>